<dbReference type="RefSeq" id="WP_074820563.1">
    <property type="nucleotide sequence ID" value="NZ_FOLW01000001.1"/>
</dbReference>
<evidence type="ECO:0000256" key="3">
    <source>
        <dbReference type="ARBA" id="ARBA00007592"/>
    </source>
</evidence>
<dbReference type="CDD" id="cd00950">
    <property type="entry name" value="DHDPS"/>
    <property type="match status" value="1"/>
</dbReference>
<dbReference type="PIRSF" id="PIRSF001365">
    <property type="entry name" value="DHDPS"/>
    <property type="match status" value="1"/>
</dbReference>
<evidence type="ECO:0000256" key="7">
    <source>
        <dbReference type="ARBA" id="ARBA00022915"/>
    </source>
</evidence>
<dbReference type="SMART" id="SM01130">
    <property type="entry name" value="DHDPS"/>
    <property type="match status" value="1"/>
</dbReference>
<dbReference type="GO" id="GO:0019877">
    <property type="term" value="P:diaminopimelate biosynthetic process"/>
    <property type="evidence" value="ECO:0007669"/>
    <property type="project" value="UniProtKB-UniRule"/>
</dbReference>
<comment type="caution">
    <text evidence="12">Lacks conserved residue(s) required for the propagation of feature annotation.</text>
</comment>
<evidence type="ECO:0000313" key="15">
    <source>
        <dbReference type="EMBL" id="SFC19198.1"/>
    </source>
</evidence>
<proteinExistence type="inferred from homology"/>
<evidence type="ECO:0000313" key="16">
    <source>
        <dbReference type="Proteomes" id="UP000226420"/>
    </source>
</evidence>
<dbReference type="NCBIfam" id="TIGR00674">
    <property type="entry name" value="dapA"/>
    <property type="match status" value="1"/>
</dbReference>
<comment type="function">
    <text evidence="1 12">Catalyzes the condensation of (S)-aspartate-beta-semialdehyde [(S)-ASA] and pyruvate to 4-hydroxy-tetrahydrodipicolinate (HTPA).</text>
</comment>
<evidence type="ECO:0000256" key="6">
    <source>
        <dbReference type="ARBA" id="ARBA00022605"/>
    </source>
</evidence>
<comment type="caution">
    <text evidence="12">Was originally thought to be a dihydrodipicolinate synthase (DHDPS), catalyzing the condensation of (S)-aspartate-beta-semialdehyde [(S)-ASA] and pyruvate to dihydrodipicolinate (DHDP). However, it was shown in E.coli that the product of the enzymatic reaction is not dihydrodipicolinate but in fact (4S)-4-hydroxy-2,3,4,5-tetrahydro-(2S)-dipicolinic acid (HTPA), and that the consecutive dehydration reaction leading to DHDP is not spontaneous but catalyzed by DapB.</text>
</comment>
<evidence type="ECO:0000256" key="5">
    <source>
        <dbReference type="ARBA" id="ARBA00022490"/>
    </source>
</evidence>
<dbReference type="HAMAP" id="MF_00418">
    <property type="entry name" value="DapA"/>
    <property type="match status" value="1"/>
</dbReference>
<dbReference type="AlphaFoldDB" id="A0AAJ4W8I2"/>
<evidence type="ECO:0000256" key="1">
    <source>
        <dbReference type="ARBA" id="ARBA00003294"/>
    </source>
</evidence>
<dbReference type="GO" id="GO:0005829">
    <property type="term" value="C:cytosol"/>
    <property type="evidence" value="ECO:0007669"/>
    <property type="project" value="TreeGrafter"/>
</dbReference>
<dbReference type="PANTHER" id="PTHR12128:SF66">
    <property type="entry name" value="4-HYDROXY-2-OXOGLUTARATE ALDOLASE, MITOCHONDRIAL"/>
    <property type="match status" value="1"/>
</dbReference>
<dbReference type="PRINTS" id="PR00146">
    <property type="entry name" value="DHPICSNTHASE"/>
</dbReference>
<comment type="catalytic activity">
    <reaction evidence="11 12">
        <text>L-aspartate 4-semialdehyde + pyruvate = (2S,4S)-4-hydroxy-2,3,4,5-tetrahydrodipicolinate + H2O + H(+)</text>
        <dbReference type="Rhea" id="RHEA:34171"/>
        <dbReference type="ChEBI" id="CHEBI:15361"/>
        <dbReference type="ChEBI" id="CHEBI:15377"/>
        <dbReference type="ChEBI" id="CHEBI:15378"/>
        <dbReference type="ChEBI" id="CHEBI:67139"/>
        <dbReference type="ChEBI" id="CHEBI:537519"/>
        <dbReference type="EC" id="4.3.3.7"/>
    </reaction>
</comment>
<feature type="binding site" evidence="12 14">
    <location>
        <position position="208"/>
    </location>
    <ligand>
        <name>pyruvate</name>
        <dbReference type="ChEBI" id="CHEBI:15361"/>
    </ligand>
</feature>
<keyword evidence="8 12" id="KW-0457">Lysine biosynthesis</keyword>
<evidence type="ECO:0000256" key="10">
    <source>
        <dbReference type="ARBA" id="ARBA00023270"/>
    </source>
</evidence>
<gene>
    <name evidence="12" type="primary">dapA</name>
    <name evidence="15" type="ORF">SAMN02745723_101614</name>
</gene>
<accession>A0AAJ4W8I2</accession>
<dbReference type="InterPro" id="IPR002220">
    <property type="entry name" value="DapA-like"/>
</dbReference>
<evidence type="ECO:0000256" key="11">
    <source>
        <dbReference type="ARBA" id="ARBA00047836"/>
    </source>
</evidence>
<keyword evidence="7 12" id="KW-0220">Diaminopimelate biosynthesis</keyword>
<keyword evidence="5 12" id="KW-0963">Cytoplasm</keyword>
<dbReference type="InterPro" id="IPR013785">
    <property type="entry name" value="Aldolase_TIM"/>
</dbReference>
<evidence type="ECO:0000256" key="8">
    <source>
        <dbReference type="ARBA" id="ARBA00023154"/>
    </source>
</evidence>
<dbReference type="SUPFAM" id="SSF51569">
    <property type="entry name" value="Aldolase"/>
    <property type="match status" value="1"/>
</dbReference>
<evidence type="ECO:0000256" key="14">
    <source>
        <dbReference type="PIRSR" id="PIRSR001365-2"/>
    </source>
</evidence>
<keyword evidence="6 12" id="KW-0028">Amino-acid biosynthesis</keyword>
<evidence type="ECO:0000256" key="2">
    <source>
        <dbReference type="ARBA" id="ARBA00005120"/>
    </source>
</evidence>
<dbReference type="EC" id="4.3.3.7" evidence="4 12"/>
<comment type="similarity">
    <text evidence="3 12 13">Belongs to the DapA family.</text>
</comment>
<name>A0AAJ4W8I2_9GAMM</name>
<organism evidence="15 16">
    <name type="scientific">Pragia fontium DSM 5563 = ATCC 49100</name>
    <dbReference type="NCBI Taxonomy" id="1122977"/>
    <lineage>
        <taxon>Bacteria</taxon>
        <taxon>Pseudomonadati</taxon>
        <taxon>Pseudomonadota</taxon>
        <taxon>Gammaproteobacteria</taxon>
        <taxon>Enterobacterales</taxon>
        <taxon>Budviciaceae</taxon>
        <taxon>Pragia</taxon>
    </lineage>
</organism>
<evidence type="ECO:0000256" key="12">
    <source>
        <dbReference type="HAMAP-Rule" id="MF_00418"/>
    </source>
</evidence>
<comment type="subunit">
    <text evidence="12">Homotetramer; dimer of dimers.</text>
</comment>
<evidence type="ECO:0000256" key="4">
    <source>
        <dbReference type="ARBA" id="ARBA00012086"/>
    </source>
</evidence>
<dbReference type="GO" id="GO:0008840">
    <property type="term" value="F:4-hydroxy-tetrahydrodipicolinate synthase activity"/>
    <property type="evidence" value="ECO:0007669"/>
    <property type="project" value="UniProtKB-UniRule"/>
</dbReference>
<protein>
    <recommendedName>
        <fullName evidence="4 12">4-hydroxy-tetrahydrodipicolinate synthase</fullName>
        <shortName evidence="12">HTPA synthase</shortName>
        <ecNumber evidence="4 12">4.3.3.7</ecNumber>
    </recommendedName>
</protein>
<comment type="caution">
    <text evidence="15">The sequence shown here is derived from an EMBL/GenBank/DDBJ whole genome shotgun (WGS) entry which is preliminary data.</text>
</comment>
<comment type="pathway">
    <text evidence="2 12">Amino-acid biosynthesis; L-lysine biosynthesis via DAP pathway; (S)-tetrahydrodipicolinate from L-aspartate: step 3/4.</text>
</comment>
<evidence type="ECO:0000256" key="9">
    <source>
        <dbReference type="ARBA" id="ARBA00023239"/>
    </source>
</evidence>
<feature type="binding site" evidence="12 14">
    <location>
        <position position="49"/>
    </location>
    <ligand>
        <name>pyruvate</name>
        <dbReference type="ChEBI" id="CHEBI:15361"/>
    </ligand>
</feature>
<dbReference type="InterPro" id="IPR005263">
    <property type="entry name" value="DapA"/>
</dbReference>
<dbReference type="EMBL" id="FOLW01000001">
    <property type="protein sequence ID" value="SFC19198.1"/>
    <property type="molecule type" value="Genomic_DNA"/>
</dbReference>
<evidence type="ECO:0000256" key="13">
    <source>
        <dbReference type="PIRNR" id="PIRNR001365"/>
    </source>
</evidence>
<comment type="subcellular location">
    <subcellularLocation>
        <location evidence="12">Cytoplasm</location>
    </subcellularLocation>
</comment>
<keyword evidence="9 12" id="KW-0456">Lyase</keyword>
<dbReference type="GO" id="GO:0009089">
    <property type="term" value="P:lysine biosynthetic process via diaminopimelate"/>
    <property type="evidence" value="ECO:0007669"/>
    <property type="project" value="UniProtKB-UniRule"/>
</dbReference>
<dbReference type="Proteomes" id="UP000226420">
    <property type="component" value="Unassembled WGS sequence"/>
</dbReference>
<sequence>MNKKMLSGIFTTLITPFNAKGDICEKTLKKLVDFQINHGITKLCPNGVTGETAALTDEEKIKIVDITHRYADGRAMIIPDMGTECLARTKSLISEAEKIGVSAVLAFTPYLDPPTKAGIEAYFLNIAEDSNIPLLIHNLPDRTTVDISIDSISVLAKHPHIAGMKEGNQSIRRFGELLEVTKNQDFVVLSGNDFSALPAMLLGAHGHISVAANIIPRIMASIATAAINNNDFVTARELYKKYHPLFRAMYLSTNPIAVKEIFKRCHFDCGPTRLPLTALEIDKFETLNMLIKKTELW</sequence>
<keyword evidence="10 12" id="KW-0704">Schiff base</keyword>
<dbReference type="Pfam" id="PF00701">
    <property type="entry name" value="DHDPS"/>
    <property type="match status" value="1"/>
</dbReference>
<feature type="active site" description="Schiff-base intermediate with substrate" evidence="12">
    <location>
        <position position="165"/>
    </location>
</feature>
<dbReference type="PANTHER" id="PTHR12128">
    <property type="entry name" value="DIHYDRODIPICOLINATE SYNTHASE"/>
    <property type="match status" value="1"/>
</dbReference>
<dbReference type="Gene3D" id="3.20.20.70">
    <property type="entry name" value="Aldolase class I"/>
    <property type="match status" value="1"/>
</dbReference>
<reference evidence="15 16" key="1">
    <citation type="submission" date="2016-10" db="EMBL/GenBank/DDBJ databases">
        <authorList>
            <person name="Varghese N."/>
            <person name="Submissions S."/>
        </authorList>
    </citation>
    <scope>NUCLEOTIDE SEQUENCE [LARGE SCALE GENOMIC DNA]</scope>
    <source>
        <strain evidence="15 16">DSM 5563</strain>
    </source>
</reference>